<protein>
    <submittedName>
        <fullName evidence="2">DUF1499 domain-containing protein</fullName>
    </submittedName>
</protein>
<organism evidence="2 3">
    <name type="scientific">Brevundimonas balnearis</name>
    <dbReference type="NCBI Taxonomy" id="1572858"/>
    <lineage>
        <taxon>Bacteria</taxon>
        <taxon>Pseudomonadati</taxon>
        <taxon>Pseudomonadota</taxon>
        <taxon>Alphaproteobacteria</taxon>
        <taxon>Caulobacterales</taxon>
        <taxon>Caulobacteraceae</taxon>
        <taxon>Brevundimonas</taxon>
    </lineage>
</organism>
<evidence type="ECO:0000256" key="1">
    <source>
        <dbReference type="SAM" id="Phobius"/>
    </source>
</evidence>
<evidence type="ECO:0000313" key="2">
    <source>
        <dbReference type="EMBL" id="MFC0632391.1"/>
    </source>
</evidence>
<dbReference type="Proteomes" id="UP001589906">
    <property type="component" value="Unassembled WGS sequence"/>
</dbReference>
<sequence length="238" mass="24417">MTGVKAREQAIAGRAWLCAGVAALGPVAAFLLMVGSQAGVIDRRLAFQELVLPWGVWLALAAVAAALFAGLFALRAPRAAWLPAVIALVLAAGSAGGFGWARQAFAEQGALDVTTNPADRPGFSRAILDRRAAAGGVDPGTLPQAGAACDLGGSVPTQVAPETAAWALRQAGFEVLGFGVGRADGVKQDRAFGFGHDAVVRIRPGQTDVRVVAREAWRDGGAACRLARKIVQGLTASE</sequence>
<feature type="transmembrane region" description="Helical" evidence="1">
    <location>
        <begin position="81"/>
        <end position="101"/>
    </location>
</feature>
<reference evidence="2 3" key="1">
    <citation type="submission" date="2024-09" db="EMBL/GenBank/DDBJ databases">
        <authorList>
            <person name="Sun Q."/>
            <person name="Mori K."/>
        </authorList>
    </citation>
    <scope>NUCLEOTIDE SEQUENCE [LARGE SCALE GENOMIC DNA]</scope>
    <source>
        <strain evidence="2 3">NCAIM B.02621</strain>
    </source>
</reference>
<feature type="transmembrane region" description="Helical" evidence="1">
    <location>
        <begin position="12"/>
        <end position="34"/>
    </location>
</feature>
<name>A0ABV6QYE8_9CAUL</name>
<comment type="caution">
    <text evidence="2">The sequence shown here is derived from an EMBL/GenBank/DDBJ whole genome shotgun (WGS) entry which is preliminary data.</text>
</comment>
<accession>A0ABV6QYE8</accession>
<evidence type="ECO:0000313" key="3">
    <source>
        <dbReference type="Proteomes" id="UP001589906"/>
    </source>
</evidence>
<proteinExistence type="predicted"/>
<keyword evidence="1" id="KW-1133">Transmembrane helix</keyword>
<feature type="transmembrane region" description="Helical" evidence="1">
    <location>
        <begin position="54"/>
        <end position="74"/>
    </location>
</feature>
<keyword evidence="3" id="KW-1185">Reference proteome</keyword>
<dbReference type="EMBL" id="JBHLSW010000001">
    <property type="protein sequence ID" value="MFC0632391.1"/>
    <property type="molecule type" value="Genomic_DNA"/>
</dbReference>
<dbReference type="RefSeq" id="WP_376833283.1">
    <property type="nucleotide sequence ID" value="NZ_JBHLSW010000001.1"/>
</dbReference>
<keyword evidence="1" id="KW-0812">Transmembrane</keyword>
<gene>
    <name evidence="2" type="ORF">ACFFGE_00655</name>
</gene>
<keyword evidence="1" id="KW-0472">Membrane</keyword>